<keyword evidence="3" id="KW-1185">Reference proteome</keyword>
<evidence type="ECO:0000313" key="2">
    <source>
        <dbReference type="EMBL" id="KAL0252392.1"/>
    </source>
</evidence>
<reference evidence="2 3" key="2">
    <citation type="submission" date="2024-01" db="EMBL/GenBank/DDBJ databases">
        <title>Comparative genomics of Cryptococcus and Kwoniella reveals pathogenesis evolution and contrasting modes of karyotype evolution via chromosome fusion or intercentromeric recombination.</title>
        <authorList>
            <person name="Coelho M.A."/>
            <person name="David-Palma M."/>
            <person name="Shea T."/>
            <person name="Bowers K."/>
            <person name="Mcginley-Smith S."/>
            <person name="Mohammad A.W."/>
            <person name="Gnirke A."/>
            <person name="Yurkov A.M."/>
            <person name="Nowrousian M."/>
            <person name="Sun S."/>
            <person name="Cuomo C.A."/>
            <person name="Heitman J."/>
        </authorList>
    </citation>
    <scope>NUCLEOTIDE SEQUENCE [LARGE SCALE GENOMIC DNA]</scope>
    <source>
        <strain evidence="2 3">IND107</strain>
    </source>
</reference>
<proteinExistence type="predicted"/>
<protein>
    <recommendedName>
        <fullName evidence="4">Protein LOT5</fullName>
    </recommendedName>
</protein>
<dbReference type="Proteomes" id="UP000054399">
    <property type="component" value="Unassembled WGS sequence"/>
</dbReference>
<sequence length="378" mass="42162">MPALTASPPEYYTSELPKALVERRITPTHFPSHPPTLPTSARRRIASDEMRFTSPDTRPSLTPLGHRLLHLSEQKLSYLEGSSYDEGLSLWKGVLVREAVRSAWKSVQEGSVPEMNDWAAKGAMGLDIYEEEVEEEEEQQEERWFEDMVSSFGEEEYHVEAANGEHEWVESSVSIPEYDFDFNVDGMEAFTFPASSPSTPPLDVSHLEPSGTVDIVEVDDESDISDEDLASLAQSQHWHHSSFTISMMDTSPNTPVLVGHPLSTPNSPTLSPVPSPALSAPTPMPLPAALTGSFVFPDPRSYYTDFEEYVDDFSLPPPLLRSMSTSTTESEIDDGEVCKTPPLRTEELEYESSEEEHRKEEELLMGLGLSLGQLNLRL</sequence>
<dbReference type="RefSeq" id="XP_066615112.1">
    <property type="nucleotide sequence ID" value="XM_066756335.1"/>
</dbReference>
<feature type="region of interest" description="Disordered" evidence="1">
    <location>
        <begin position="323"/>
        <end position="359"/>
    </location>
</feature>
<comment type="caution">
    <text evidence="2">The sequence shown here is derived from an EMBL/GenBank/DDBJ whole genome shotgun (WGS) entry which is preliminary data.</text>
</comment>
<name>A0ABR3BVJ6_9TREE</name>
<organism evidence="2 3">
    <name type="scientific">Cryptococcus tetragattii IND107</name>
    <dbReference type="NCBI Taxonomy" id="1296105"/>
    <lineage>
        <taxon>Eukaryota</taxon>
        <taxon>Fungi</taxon>
        <taxon>Dikarya</taxon>
        <taxon>Basidiomycota</taxon>
        <taxon>Agaricomycotina</taxon>
        <taxon>Tremellomycetes</taxon>
        <taxon>Tremellales</taxon>
        <taxon>Cryptococcaceae</taxon>
        <taxon>Cryptococcus</taxon>
        <taxon>Cryptococcus gattii species complex</taxon>
    </lineage>
</organism>
<accession>A0ABR3BVJ6</accession>
<dbReference type="EMBL" id="ATAM02000003">
    <property type="protein sequence ID" value="KAL0252392.1"/>
    <property type="molecule type" value="Genomic_DNA"/>
</dbReference>
<evidence type="ECO:0000256" key="1">
    <source>
        <dbReference type="SAM" id="MobiDB-lite"/>
    </source>
</evidence>
<evidence type="ECO:0000313" key="3">
    <source>
        <dbReference type="Proteomes" id="UP000054399"/>
    </source>
</evidence>
<evidence type="ECO:0008006" key="4">
    <source>
        <dbReference type="Google" id="ProtNLM"/>
    </source>
</evidence>
<gene>
    <name evidence="2" type="ORF">I308_101783</name>
</gene>
<reference evidence="3" key="1">
    <citation type="submission" date="2015-01" db="EMBL/GenBank/DDBJ databases">
        <title>The Genome Sequence of Cryptococcus gattii MMRL2647.</title>
        <authorList>
            <consortium name="The Broad Institute Genomics Platform"/>
            <person name="Cuomo C."/>
            <person name="Litvintseva A."/>
            <person name="Chen Y."/>
            <person name="Heitman J."/>
            <person name="Sun S."/>
            <person name="Springer D."/>
            <person name="Dromer F."/>
            <person name="Young S."/>
            <person name="Zeng Q."/>
            <person name="Gargeya S."/>
            <person name="Abouelleil A."/>
            <person name="Alvarado L."/>
            <person name="Chapman S.B."/>
            <person name="Gainer-Dewar J."/>
            <person name="Goldberg J."/>
            <person name="Griggs A."/>
            <person name="Gujja S."/>
            <person name="Hansen M."/>
            <person name="Howarth C."/>
            <person name="Imamovic A."/>
            <person name="Larimer J."/>
            <person name="Murphy C."/>
            <person name="Naylor J."/>
            <person name="Pearson M."/>
            <person name="Priest M."/>
            <person name="Roberts A."/>
            <person name="Saif S."/>
            <person name="Shea T."/>
            <person name="Sykes S."/>
            <person name="Wortman J."/>
            <person name="Nusbaum C."/>
            <person name="Birren B."/>
        </authorList>
    </citation>
    <scope>NUCLEOTIDE SEQUENCE [LARGE SCALE GENOMIC DNA]</scope>
    <source>
        <strain evidence="3">IND107</strain>
    </source>
</reference>
<dbReference type="GeneID" id="91988641"/>